<name>A0A7N2LSC0_QUELO</name>
<comment type="cofactor">
    <cofactor evidence="1">
        <name>Mg(2+)</name>
        <dbReference type="ChEBI" id="CHEBI:18420"/>
    </cofactor>
</comment>
<evidence type="ECO:0000313" key="9">
    <source>
        <dbReference type="EnsemblPlants" id="QL05p077312:mrna"/>
    </source>
</evidence>
<keyword evidence="10" id="KW-1185">Reference proteome</keyword>
<evidence type="ECO:0000313" key="10">
    <source>
        <dbReference type="Proteomes" id="UP000594261"/>
    </source>
</evidence>
<dbReference type="InterPro" id="IPR034741">
    <property type="entry name" value="Terpene_cyclase-like_1_C"/>
</dbReference>
<proteinExistence type="predicted"/>
<keyword evidence="2" id="KW-0479">Metal-binding</keyword>
<dbReference type="Gramene" id="QL05p077312:mrna">
    <property type="protein sequence ID" value="QL05p077312:mrna"/>
    <property type="gene ID" value="QL05p077312"/>
</dbReference>
<dbReference type="Pfam" id="PF01397">
    <property type="entry name" value="Terpene_synth"/>
    <property type="match status" value="2"/>
</dbReference>
<evidence type="ECO:0000256" key="3">
    <source>
        <dbReference type="ARBA" id="ARBA00022842"/>
    </source>
</evidence>
<dbReference type="InParanoid" id="A0A7N2LSC0"/>
<evidence type="ECO:0000259" key="8">
    <source>
        <dbReference type="Pfam" id="PF03936"/>
    </source>
</evidence>
<dbReference type="InterPro" id="IPR036965">
    <property type="entry name" value="Terpene_synth_N_sf"/>
</dbReference>
<dbReference type="InterPro" id="IPR005630">
    <property type="entry name" value="Terpene_synthase_metal-bd"/>
</dbReference>
<evidence type="ECO:0000256" key="1">
    <source>
        <dbReference type="ARBA" id="ARBA00001946"/>
    </source>
</evidence>
<feature type="domain" description="Terpene synthase metal-binding" evidence="8">
    <location>
        <begin position="267"/>
        <end position="507"/>
    </location>
</feature>
<dbReference type="SUPFAM" id="SSF48239">
    <property type="entry name" value="Terpenoid cyclases/Protein prenyltransferases"/>
    <property type="match status" value="2"/>
</dbReference>
<dbReference type="CDD" id="cd00684">
    <property type="entry name" value="Terpene_cyclase_plant_C1"/>
    <property type="match status" value="1"/>
</dbReference>
<feature type="region of interest" description="Disordered" evidence="5">
    <location>
        <begin position="1"/>
        <end position="22"/>
    </location>
</feature>
<dbReference type="SFLD" id="SFLDS00005">
    <property type="entry name" value="Isoprenoid_Synthase_Type_I"/>
    <property type="match status" value="2"/>
</dbReference>
<feature type="compositionally biased region" description="Polar residues" evidence="5">
    <location>
        <begin position="7"/>
        <end position="17"/>
    </location>
</feature>
<dbReference type="FunFam" id="1.10.600.10:FF:000007">
    <property type="entry name" value="Isoprene synthase, chloroplastic"/>
    <property type="match status" value="1"/>
</dbReference>
<evidence type="ECO:0000256" key="2">
    <source>
        <dbReference type="ARBA" id="ARBA00022723"/>
    </source>
</evidence>
<dbReference type="InterPro" id="IPR050148">
    <property type="entry name" value="Terpene_synthase-like"/>
</dbReference>
<keyword evidence="3" id="KW-0460">Magnesium</keyword>
<dbReference type="SFLD" id="SFLDG01019">
    <property type="entry name" value="Terpene_Cyclase_Like_1_C_Termi"/>
    <property type="match status" value="2"/>
</dbReference>
<dbReference type="InterPro" id="IPR044814">
    <property type="entry name" value="Terpene_cyclase_plant_C1"/>
</dbReference>
<dbReference type="GO" id="GO:0016102">
    <property type="term" value="P:diterpenoid biosynthetic process"/>
    <property type="evidence" value="ECO:0007669"/>
    <property type="project" value="InterPro"/>
</dbReference>
<evidence type="ECO:0000256" key="5">
    <source>
        <dbReference type="SAM" id="MobiDB-lite"/>
    </source>
</evidence>
<dbReference type="OMA" id="IMDTWKK"/>
<dbReference type="PANTHER" id="PTHR31225:SF94">
    <property type="entry name" value="ALPHA-FARNESENE SYNTHASE"/>
    <property type="match status" value="1"/>
</dbReference>
<keyword evidence="4" id="KW-0456">Lyase</keyword>
<dbReference type="EMBL" id="LRBV02000005">
    <property type="status" value="NOT_ANNOTATED_CDS"/>
    <property type="molecule type" value="Genomic_DNA"/>
</dbReference>
<organism evidence="9 10">
    <name type="scientific">Quercus lobata</name>
    <name type="common">Valley oak</name>
    <dbReference type="NCBI Taxonomy" id="97700"/>
    <lineage>
        <taxon>Eukaryota</taxon>
        <taxon>Viridiplantae</taxon>
        <taxon>Streptophyta</taxon>
        <taxon>Embryophyta</taxon>
        <taxon>Tracheophyta</taxon>
        <taxon>Spermatophyta</taxon>
        <taxon>Magnoliopsida</taxon>
        <taxon>eudicotyledons</taxon>
        <taxon>Gunneridae</taxon>
        <taxon>Pentapetalae</taxon>
        <taxon>rosids</taxon>
        <taxon>fabids</taxon>
        <taxon>Fagales</taxon>
        <taxon>Fagaceae</taxon>
        <taxon>Quercus</taxon>
    </lineage>
</organism>
<evidence type="ECO:0000256" key="6">
    <source>
        <dbReference type="SAM" id="Phobius"/>
    </source>
</evidence>
<dbReference type="EnsemblPlants" id="QL05p077312:mrna">
    <property type="protein sequence ID" value="QL05p077312:mrna"/>
    <property type="gene ID" value="QL05p077312"/>
</dbReference>
<evidence type="ECO:0000256" key="4">
    <source>
        <dbReference type="ARBA" id="ARBA00023239"/>
    </source>
</evidence>
<dbReference type="Pfam" id="PF03936">
    <property type="entry name" value="Terpene_synth_C"/>
    <property type="match status" value="2"/>
</dbReference>
<accession>A0A7N2LSC0</accession>
<dbReference type="InterPro" id="IPR001906">
    <property type="entry name" value="Terpene_synth_N"/>
</dbReference>
<dbReference type="PANTHER" id="PTHR31225">
    <property type="entry name" value="OS04G0344100 PROTEIN-RELATED"/>
    <property type="match status" value="1"/>
</dbReference>
<feature type="domain" description="Terpene synthase metal-binding" evidence="8">
    <location>
        <begin position="781"/>
        <end position="1003"/>
    </location>
</feature>
<dbReference type="SFLD" id="SFLDG01014">
    <property type="entry name" value="Terpene_Cyclase_Like_1_N-term"/>
    <property type="match status" value="2"/>
</dbReference>
<feature type="transmembrane region" description="Helical" evidence="6">
    <location>
        <begin position="557"/>
        <end position="579"/>
    </location>
</feature>
<dbReference type="GO" id="GO:0000287">
    <property type="term" value="F:magnesium ion binding"/>
    <property type="evidence" value="ECO:0007669"/>
    <property type="project" value="InterPro"/>
</dbReference>
<feature type="domain" description="Terpene synthase N-terminal" evidence="7">
    <location>
        <begin position="37"/>
        <end position="209"/>
    </location>
</feature>
<feature type="domain" description="Terpene synthase N-terminal" evidence="7">
    <location>
        <begin position="610"/>
        <end position="720"/>
    </location>
</feature>
<dbReference type="AlphaFoldDB" id="A0A7N2LSC0"/>
<sequence>MDCKKLQSVQKTSSSEIKPQANDIVHEQRSANYKPNIWNYDYLQSLSSIYDGQEYERRVQKLKEDVRIIFANAVDSDATFELIDSVNKLGLASHYDMEIREALDTIASTKKKISSPEEDLYTTALCFRLFRQHGYEVSQDMFRGFMDEKTGLFRENTNIKEMLALLEASHLGLEGENILDVARDFSTATLKESISSLDSDLAKQVVHVLELPSQRRVQWFDVKWHINSFEKDNHMNSSLLELAKLHFNIVQALLQKDLRESSRWWRNLGLIENLSFARDRLAESFMCSVGLAFEPEYTCLRKWLTKVIILILIIDDVYDVYGTLEELKHFTNAVNRWDVSETQQLPECMKTCFLALYNTTNEIANEIQKEKGAWNQVLPHLKKGWTDFCNALFVEAKWYNMGYSPSLQEYLSNGWISSTAPLLLVHEFFSMGHEVTNGMEDFLEKNQEIVYNISMIIRLCNDLGTSVAERERGDVPSSILCYMREADVSEEIAKKHIKDMINKSWKKINGQCFNQLPMLQSFVNIATNNARVAHSLYQYGDGFGVQDRDTRKNIVSLLQWLVLGGGFGFVWLSLMVVVVSEAINGLQLRYGTMVILQGQEYERQAQKLIVNEALDIISSTKNKNPSPKEDLYTTALCFRLLRQHGYEVSQDMFRGFLDEKAGLFKKSTRTNIKEMLELLEASHLALEGEDLMDAARDFSTETLKDCIPNLDCDLAEQVSHVFELPSQRRLQWFDFKWHINAYEKDRHMNAMLLELAKLHFNIVQATPQKEMRESSRWWRYLGLSKELSFARDGLAESFMCLVGFASEPKYTYLRKLLTKVTNLIAIIDDVYDVYGTLEELKLFTNAVNRWDVSETQHLPECLKNCFLALYNTVNEIANEIQKEKGSNQLLPHAKKVWYNMGYTPSLQEYLSNAWTSSAGAIFLVHQFFSMGHEVTKGMKDFLEKNQEIVYNISMIIRLCNHLVTSVAEQERGDAPSSIVCYMREANVSEEIARIHIQGVIKQNLEENKWAML</sequence>
<dbReference type="SUPFAM" id="SSF48576">
    <property type="entry name" value="Terpenoid synthases"/>
    <property type="match status" value="2"/>
</dbReference>
<protein>
    <submittedName>
        <fullName evidence="9">Uncharacterized protein</fullName>
    </submittedName>
</protein>
<keyword evidence="6" id="KW-0812">Transmembrane</keyword>
<dbReference type="InterPro" id="IPR008949">
    <property type="entry name" value="Isoprenoid_synthase_dom_sf"/>
</dbReference>
<dbReference type="Proteomes" id="UP000594261">
    <property type="component" value="Chromosome 5"/>
</dbReference>
<dbReference type="GO" id="GO:0010333">
    <property type="term" value="F:terpene synthase activity"/>
    <property type="evidence" value="ECO:0007669"/>
    <property type="project" value="InterPro"/>
</dbReference>
<dbReference type="InterPro" id="IPR008930">
    <property type="entry name" value="Terpenoid_cyclase/PrenylTrfase"/>
</dbReference>
<keyword evidence="6" id="KW-0472">Membrane</keyword>
<keyword evidence="6" id="KW-1133">Transmembrane helix</keyword>
<dbReference type="Gene3D" id="1.10.600.10">
    <property type="entry name" value="Farnesyl Diphosphate Synthase"/>
    <property type="match status" value="2"/>
</dbReference>
<dbReference type="Gene3D" id="1.50.10.130">
    <property type="entry name" value="Terpene synthase, N-terminal domain"/>
    <property type="match status" value="2"/>
</dbReference>
<evidence type="ECO:0000259" key="7">
    <source>
        <dbReference type="Pfam" id="PF01397"/>
    </source>
</evidence>
<reference evidence="9" key="2">
    <citation type="submission" date="2021-01" db="UniProtKB">
        <authorList>
            <consortium name="EnsemblPlants"/>
        </authorList>
    </citation>
    <scope>IDENTIFICATION</scope>
</reference>
<reference evidence="9 10" key="1">
    <citation type="journal article" date="2016" name="G3 (Bethesda)">
        <title>First Draft Assembly and Annotation of the Genome of a California Endemic Oak Quercus lobata Nee (Fagaceae).</title>
        <authorList>
            <person name="Sork V.L."/>
            <person name="Fitz-Gibbon S.T."/>
            <person name="Puiu D."/>
            <person name="Crepeau M."/>
            <person name="Gugger P.F."/>
            <person name="Sherman R."/>
            <person name="Stevens K."/>
            <person name="Langley C.H."/>
            <person name="Pellegrini M."/>
            <person name="Salzberg S.L."/>
        </authorList>
    </citation>
    <scope>NUCLEOTIDE SEQUENCE [LARGE SCALE GENOMIC DNA]</scope>
    <source>
        <strain evidence="9 10">cv. SW786</strain>
    </source>
</reference>